<evidence type="ECO:0000256" key="3">
    <source>
        <dbReference type="ARBA" id="ARBA00022813"/>
    </source>
</evidence>
<reference evidence="9" key="1">
    <citation type="journal article" date="2020" name="mSystems">
        <title>Genome- and Community-Level Interaction Insights into Carbon Utilization and Element Cycling Functions of Hydrothermarchaeota in Hydrothermal Sediment.</title>
        <authorList>
            <person name="Zhou Z."/>
            <person name="Liu Y."/>
            <person name="Xu W."/>
            <person name="Pan J."/>
            <person name="Luo Z.H."/>
            <person name="Li M."/>
        </authorList>
    </citation>
    <scope>NUCLEOTIDE SEQUENCE [LARGE SCALE GENOMIC DNA]</scope>
    <source>
        <strain evidence="9">SpSt-508</strain>
    </source>
</reference>
<feature type="binding site" evidence="6">
    <location>
        <begin position="256"/>
        <end position="259"/>
    </location>
    <ligand>
        <name>substrate</name>
    </ligand>
</feature>
<dbReference type="GO" id="GO:0016811">
    <property type="term" value="F:hydrolase activity, acting on carbon-nitrogen (but not peptide) bonds, in linear amides"/>
    <property type="evidence" value="ECO:0007669"/>
    <property type="project" value="UniProtKB-ARBA"/>
</dbReference>
<dbReference type="SUPFAM" id="SSF56235">
    <property type="entry name" value="N-terminal nucleophile aminohydrolases (Ntn hydrolases)"/>
    <property type="match status" value="1"/>
</dbReference>
<dbReference type="FunFam" id="3.60.20.30:FF:000001">
    <property type="entry name" value="Isoaspartyl peptidase/L-asparaginase"/>
    <property type="match status" value="1"/>
</dbReference>
<dbReference type="InterPro" id="IPR029055">
    <property type="entry name" value="Ntn_hydrolases_N"/>
</dbReference>
<dbReference type="Gene3D" id="3.60.20.30">
    <property type="entry name" value="(Glycosyl)asparaginase"/>
    <property type="match status" value="1"/>
</dbReference>
<evidence type="ECO:0000256" key="4">
    <source>
        <dbReference type="ARBA" id="ARBA00069124"/>
    </source>
</evidence>
<feature type="binding site" evidence="6">
    <location>
        <begin position="233"/>
        <end position="236"/>
    </location>
    <ligand>
        <name>substrate</name>
    </ligand>
</feature>
<feature type="chain" id="PRO_5028278744" description="Isoaspartyl peptidase" evidence="8">
    <location>
        <begin position="21"/>
        <end position="339"/>
    </location>
</feature>
<organism evidence="9">
    <name type="scientific">Schlesneria paludicola</name>
    <dbReference type="NCBI Taxonomy" id="360056"/>
    <lineage>
        <taxon>Bacteria</taxon>
        <taxon>Pseudomonadati</taxon>
        <taxon>Planctomycetota</taxon>
        <taxon>Planctomycetia</taxon>
        <taxon>Planctomycetales</taxon>
        <taxon>Planctomycetaceae</taxon>
        <taxon>Schlesneria</taxon>
    </lineage>
</organism>
<evidence type="ECO:0000256" key="2">
    <source>
        <dbReference type="ARBA" id="ARBA00022801"/>
    </source>
</evidence>
<comment type="caution">
    <text evidence="9">The sequence shown here is derived from an EMBL/GenBank/DDBJ whole genome shotgun (WGS) entry which is preliminary data.</text>
</comment>
<evidence type="ECO:0000256" key="1">
    <source>
        <dbReference type="ARBA" id="ARBA00022670"/>
    </source>
</evidence>
<keyword evidence="1" id="KW-0645">Protease</keyword>
<protein>
    <recommendedName>
        <fullName evidence="4">Isoaspartyl peptidase</fullName>
    </recommendedName>
</protein>
<keyword evidence="2" id="KW-0378">Hydrolase</keyword>
<evidence type="ECO:0000256" key="5">
    <source>
        <dbReference type="PIRSR" id="PIRSR600246-1"/>
    </source>
</evidence>
<dbReference type="GO" id="GO:0006508">
    <property type="term" value="P:proteolysis"/>
    <property type="evidence" value="ECO:0007669"/>
    <property type="project" value="UniProtKB-KW"/>
</dbReference>
<feature type="site" description="Cleavage; by autolysis" evidence="7">
    <location>
        <begin position="204"/>
        <end position="205"/>
    </location>
</feature>
<accession>A0A7C4LP66</accession>
<sequence length="339" mass="36310">MWRMLLVFGAGLIPMTIVRAASDDVVSDVVLGVHGGTGMDKKDVTPDLDRQFREVLTAALKAGKERLDAGGSSLDAVEAAIRLMEDSPLLNAGRGAVFTRDGRNELDASIMEGRHKRAGAVAGVQVIKNPISAARAVMERSRHVMFIGRQAEVFAAQQGLEIVDPSYFWTEMRWKAIQDIWRREAEEGQRSQGSAGSKFKREYGTVGAVALDREGNLAAGTSTGGMTGKMPGRVGDSPIIGAGTYADNEAAAISCTGHGEFFIRYAVSHEIVAQIKYRQATVDAAADDVINRQLKAAGGEGAAIALDKTGRFAAAYNSEGLYRGCITRNGTIRVRLYAD</sequence>
<gene>
    <name evidence="9" type="ORF">ENS64_14740</name>
</gene>
<proteinExistence type="predicted"/>
<dbReference type="GO" id="GO:0008233">
    <property type="term" value="F:peptidase activity"/>
    <property type="evidence" value="ECO:0007669"/>
    <property type="project" value="UniProtKB-KW"/>
</dbReference>
<dbReference type="PANTHER" id="PTHR10188:SF6">
    <property type="entry name" value="N(4)-(BETA-N-ACETYLGLUCOSAMINYL)-L-ASPARAGINASE"/>
    <property type="match status" value="1"/>
</dbReference>
<dbReference type="CDD" id="cd04701">
    <property type="entry name" value="Asparaginase_2"/>
    <property type="match status" value="1"/>
</dbReference>
<keyword evidence="8" id="KW-0732">Signal</keyword>
<evidence type="ECO:0000256" key="8">
    <source>
        <dbReference type="SAM" id="SignalP"/>
    </source>
</evidence>
<name>A0A7C4LP66_9PLAN</name>
<evidence type="ECO:0000256" key="7">
    <source>
        <dbReference type="PIRSR" id="PIRSR600246-3"/>
    </source>
</evidence>
<evidence type="ECO:0000313" key="9">
    <source>
        <dbReference type="EMBL" id="HGT40499.1"/>
    </source>
</evidence>
<dbReference type="AlphaFoldDB" id="A0A7C4LP66"/>
<feature type="signal peptide" evidence="8">
    <location>
        <begin position="1"/>
        <end position="20"/>
    </location>
</feature>
<dbReference type="Pfam" id="PF01112">
    <property type="entry name" value="Asparaginase_2"/>
    <property type="match status" value="1"/>
</dbReference>
<dbReference type="InterPro" id="IPR000246">
    <property type="entry name" value="Peptidase_T2"/>
</dbReference>
<dbReference type="EMBL" id="DSVQ01000017">
    <property type="protein sequence ID" value="HGT40499.1"/>
    <property type="molecule type" value="Genomic_DNA"/>
</dbReference>
<keyword evidence="3" id="KW-0068">Autocatalytic cleavage</keyword>
<feature type="active site" description="Nucleophile" evidence="5">
    <location>
        <position position="205"/>
    </location>
</feature>
<evidence type="ECO:0000256" key="6">
    <source>
        <dbReference type="PIRSR" id="PIRSR600246-2"/>
    </source>
</evidence>
<dbReference type="PANTHER" id="PTHR10188">
    <property type="entry name" value="L-ASPARAGINASE"/>
    <property type="match status" value="1"/>
</dbReference>